<proteinExistence type="inferred from homology"/>
<dbReference type="InterPro" id="IPR036034">
    <property type="entry name" value="PDZ_sf"/>
</dbReference>
<dbReference type="SMART" id="SM00280">
    <property type="entry name" value="KAZAL"/>
    <property type="match status" value="1"/>
</dbReference>
<comment type="caution">
    <text evidence="13">The sequence shown here is derived from an EMBL/GenBank/DDBJ whole genome shotgun (WGS) entry which is preliminary data.</text>
</comment>
<keyword evidence="4" id="KW-0645">Protease</keyword>
<dbReference type="Gene3D" id="3.30.60.30">
    <property type="match status" value="1"/>
</dbReference>
<feature type="domain" description="Kazal-like" evidence="12">
    <location>
        <begin position="99"/>
        <end position="152"/>
    </location>
</feature>
<dbReference type="InterPro" id="IPR002350">
    <property type="entry name" value="Kazal_dom"/>
</dbReference>
<dbReference type="PRINTS" id="PR00834">
    <property type="entry name" value="PROTEASES2C"/>
</dbReference>
<evidence type="ECO:0000256" key="2">
    <source>
        <dbReference type="ARBA" id="ARBA00010541"/>
    </source>
</evidence>
<evidence type="ECO:0000313" key="13">
    <source>
        <dbReference type="EMBL" id="KAL2082906.1"/>
    </source>
</evidence>
<keyword evidence="6" id="KW-0378">Hydrolase</keyword>
<comment type="subcellular location">
    <subcellularLocation>
        <location evidence="1">Secreted</location>
    </subcellularLocation>
</comment>
<dbReference type="PROSITE" id="PS51323">
    <property type="entry name" value="IGFBP_N_2"/>
    <property type="match status" value="1"/>
</dbReference>
<dbReference type="Pfam" id="PF07648">
    <property type="entry name" value="Kazal_2"/>
    <property type="match status" value="1"/>
</dbReference>
<dbReference type="GO" id="GO:0008236">
    <property type="term" value="F:serine-type peptidase activity"/>
    <property type="evidence" value="ECO:0007669"/>
    <property type="project" value="UniProtKB-KW"/>
</dbReference>
<evidence type="ECO:0000256" key="5">
    <source>
        <dbReference type="ARBA" id="ARBA00022729"/>
    </source>
</evidence>
<dbReference type="SUPFAM" id="SSF50494">
    <property type="entry name" value="Trypsin-like serine proteases"/>
    <property type="match status" value="1"/>
</dbReference>
<dbReference type="FunFam" id="3.30.60.30:FF:000026">
    <property type="entry name" value="Insulin-like growth factor-binding protein 7"/>
    <property type="match status" value="1"/>
</dbReference>
<dbReference type="SUPFAM" id="SSF57184">
    <property type="entry name" value="Growth factor receptor domain"/>
    <property type="match status" value="1"/>
</dbReference>
<dbReference type="CDD" id="cd06785">
    <property type="entry name" value="cpPDZ_HtrA-like"/>
    <property type="match status" value="1"/>
</dbReference>
<keyword evidence="8" id="KW-1015">Disulfide bond</keyword>
<dbReference type="AlphaFoldDB" id="A0ABD1J885"/>
<dbReference type="InterPro" id="IPR009003">
    <property type="entry name" value="Peptidase_S1_PA"/>
</dbReference>
<keyword evidence="3" id="KW-0964">Secreted</keyword>
<dbReference type="InterPro" id="IPR009030">
    <property type="entry name" value="Growth_fac_rcpt_cys_sf"/>
</dbReference>
<keyword evidence="14" id="KW-1185">Reference proteome</keyword>
<dbReference type="Gene3D" id="2.30.42.10">
    <property type="match status" value="1"/>
</dbReference>
<dbReference type="SMART" id="SM00228">
    <property type="entry name" value="PDZ"/>
    <property type="match status" value="1"/>
</dbReference>
<feature type="signal peptide" evidence="10">
    <location>
        <begin position="1"/>
        <end position="19"/>
    </location>
</feature>
<dbReference type="PROSITE" id="PS51465">
    <property type="entry name" value="KAZAL_2"/>
    <property type="match status" value="1"/>
</dbReference>
<accession>A0ABD1J885</accession>
<dbReference type="Gene3D" id="4.10.40.20">
    <property type="match status" value="1"/>
</dbReference>
<dbReference type="GO" id="GO:0005576">
    <property type="term" value="C:extracellular region"/>
    <property type="evidence" value="ECO:0007669"/>
    <property type="project" value="UniProtKB-SubCell"/>
</dbReference>
<evidence type="ECO:0000256" key="4">
    <source>
        <dbReference type="ARBA" id="ARBA00022670"/>
    </source>
</evidence>
<protein>
    <submittedName>
        <fullName evidence="13">Uncharacterized protein</fullName>
    </submittedName>
</protein>
<dbReference type="InterPro" id="IPR036058">
    <property type="entry name" value="Kazal_dom_sf"/>
</dbReference>
<evidence type="ECO:0000256" key="7">
    <source>
        <dbReference type="ARBA" id="ARBA00022825"/>
    </source>
</evidence>
<evidence type="ECO:0000313" key="14">
    <source>
        <dbReference type="Proteomes" id="UP001591681"/>
    </source>
</evidence>
<comment type="similarity">
    <text evidence="2">Belongs to the peptidase S1C family.</text>
</comment>
<dbReference type="FunFam" id="2.40.10.120:FF:000002">
    <property type="entry name" value="HtrA serine peptidase 3"/>
    <property type="match status" value="1"/>
</dbReference>
<organism evidence="13 14">
    <name type="scientific">Coilia grayii</name>
    <name type="common">Gray's grenadier anchovy</name>
    <dbReference type="NCBI Taxonomy" id="363190"/>
    <lineage>
        <taxon>Eukaryota</taxon>
        <taxon>Metazoa</taxon>
        <taxon>Chordata</taxon>
        <taxon>Craniata</taxon>
        <taxon>Vertebrata</taxon>
        <taxon>Euteleostomi</taxon>
        <taxon>Actinopterygii</taxon>
        <taxon>Neopterygii</taxon>
        <taxon>Teleostei</taxon>
        <taxon>Clupei</taxon>
        <taxon>Clupeiformes</taxon>
        <taxon>Clupeoidei</taxon>
        <taxon>Engraulidae</taxon>
        <taxon>Coilinae</taxon>
        <taxon>Coilia</taxon>
    </lineage>
</organism>
<dbReference type="EMBL" id="JBHFQA010000018">
    <property type="protein sequence ID" value="KAL2082906.1"/>
    <property type="molecule type" value="Genomic_DNA"/>
</dbReference>
<dbReference type="InterPro" id="IPR001478">
    <property type="entry name" value="PDZ"/>
</dbReference>
<dbReference type="SUPFAM" id="SSF50156">
    <property type="entry name" value="PDZ domain-like"/>
    <property type="match status" value="1"/>
</dbReference>
<keyword evidence="9" id="KW-0340">Growth factor binding</keyword>
<dbReference type="PANTHER" id="PTHR22939">
    <property type="entry name" value="SERINE PROTEASE FAMILY S1C HTRA-RELATED"/>
    <property type="match status" value="1"/>
</dbReference>
<evidence type="ECO:0000256" key="3">
    <source>
        <dbReference type="ARBA" id="ARBA00022525"/>
    </source>
</evidence>
<dbReference type="SUPFAM" id="SSF100895">
    <property type="entry name" value="Kazal-type serine protease inhibitors"/>
    <property type="match status" value="1"/>
</dbReference>
<reference evidence="13 14" key="1">
    <citation type="submission" date="2024-09" db="EMBL/GenBank/DDBJ databases">
        <title>A chromosome-level genome assembly of Gray's grenadier anchovy, Coilia grayii.</title>
        <authorList>
            <person name="Fu Z."/>
        </authorList>
    </citation>
    <scope>NUCLEOTIDE SEQUENCE [LARGE SCALE GENOMIC DNA]</scope>
    <source>
        <strain evidence="13">G4</strain>
        <tissue evidence="13">Muscle</tissue>
    </source>
</reference>
<dbReference type="InterPro" id="IPR001940">
    <property type="entry name" value="Peptidase_S1C"/>
</dbReference>
<evidence type="ECO:0000256" key="9">
    <source>
        <dbReference type="ARBA" id="ARBA00023183"/>
    </source>
</evidence>
<evidence type="ECO:0000256" key="10">
    <source>
        <dbReference type="SAM" id="SignalP"/>
    </source>
</evidence>
<dbReference type="CDD" id="cd00104">
    <property type="entry name" value="KAZAL_FS"/>
    <property type="match status" value="1"/>
</dbReference>
<feature type="chain" id="PRO_5044846935" evidence="10">
    <location>
        <begin position="20"/>
        <end position="475"/>
    </location>
</feature>
<dbReference type="PANTHER" id="PTHR22939:SF128">
    <property type="entry name" value="SERINE PROTEASE HTRA1A"/>
    <property type="match status" value="1"/>
</dbReference>
<dbReference type="GO" id="GO:0006508">
    <property type="term" value="P:proteolysis"/>
    <property type="evidence" value="ECO:0007669"/>
    <property type="project" value="UniProtKB-KW"/>
</dbReference>
<dbReference type="InterPro" id="IPR000867">
    <property type="entry name" value="IGFBP-like"/>
</dbReference>
<evidence type="ECO:0000259" key="12">
    <source>
        <dbReference type="PROSITE" id="PS51465"/>
    </source>
</evidence>
<dbReference type="Proteomes" id="UP001591681">
    <property type="component" value="Unassembled WGS sequence"/>
</dbReference>
<name>A0ABD1J885_9TELE</name>
<gene>
    <name evidence="13" type="ORF">ACEWY4_020679</name>
</gene>
<keyword evidence="7" id="KW-0720">Serine protease</keyword>
<dbReference type="SMART" id="SM00121">
    <property type="entry name" value="IB"/>
    <property type="match status" value="1"/>
</dbReference>
<feature type="domain" description="IGFBP N-terminal" evidence="11">
    <location>
        <begin position="25"/>
        <end position="108"/>
    </location>
</feature>
<evidence type="ECO:0000259" key="11">
    <source>
        <dbReference type="PROSITE" id="PS51323"/>
    </source>
</evidence>
<dbReference type="Gene3D" id="2.40.10.120">
    <property type="match status" value="1"/>
</dbReference>
<dbReference type="Pfam" id="PF00219">
    <property type="entry name" value="IGFBP"/>
    <property type="match status" value="1"/>
</dbReference>
<dbReference type="GO" id="GO:0019838">
    <property type="term" value="F:growth factor binding"/>
    <property type="evidence" value="ECO:0007669"/>
    <property type="project" value="UniProtKB-KW"/>
</dbReference>
<dbReference type="Pfam" id="PF13365">
    <property type="entry name" value="Trypsin_2"/>
    <property type="match status" value="1"/>
</dbReference>
<evidence type="ECO:0000256" key="6">
    <source>
        <dbReference type="ARBA" id="ARBA00022801"/>
    </source>
</evidence>
<sequence length="475" mass="51118">MRLVVICLSALVASFSVEARVTKRYVIGCPDRCDRTMCPTVSKDCLTAPVLDQCNCCPVCASGEGEACGGVGKLGDPVCGEGLECAVSGVGYTATVRRRGKTGSCVCKSTDPVCGSDGVSYRNICELKRVSSRAQRLNQPPVLFIQRGACGKSQDDPHSLRHKYNFIADVVEKIAPAVVHIELYRKMVYSKREMAVASGSGFVVSEDGLIVTNAHVVANKHRVKVELKSGDTFDAKIKDVDEKADIALIKIDSPKKLPVLLLGRSADLRPGEFVVAIGSPFSLQNTVTTGIVSTTQRGGKELGLRNSDMDYIQTDAIINYGNSGGPLVNLDGEVIGINTLKVTAGISFAIPSDKIRQFLAESYDRQARGRGAAKKRYIGVRMMTLTPALAKELKGRQRDFPDITSGAYVMEVISKTPAAVGGLKEHDVIISINSHRISSATDVSNAIKRDGTLRMVVRRGNEDVILTIIPMEIDP</sequence>
<evidence type="ECO:0000256" key="1">
    <source>
        <dbReference type="ARBA" id="ARBA00004613"/>
    </source>
</evidence>
<keyword evidence="5 10" id="KW-0732">Signal</keyword>
<dbReference type="Pfam" id="PF13180">
    <property type="entry name" value="PDZ_2"/>
    <property type="match status" value="1"/>
</dbReference>
<evidence type="ECO:0000256" key="8">
    <source>
        <dbReference type="ARBA" id="ARBA00023157"/>
    </source>
</evidence>